<protein>
    <submittedName>
        <fullName evidence="5">Nucleotide-binding universal stress UspA family protein</fullName>
    </submittedName>
</protein>
<dbReference type="AlphaFoldDB" id="A0A7Y9ULZ8"/>
<organism evidence="5 6">
    <name type="scientific">Sphaerotilus montanus</name>
    <dbReference type="NCBI Taxonomy" id="522889"/>
    <lineage>
        <taxon>Bacteria</taxon>
        <taxon>Pseudomonadati</taxon>
        <taxon>Pseudomonadota</taxon>
        <taxon>Betaproteobacteria</taxon>
        <taxon>Burkholderiales</taxon>
        <taxon>Sphaerotilaceae</taxon>
        <taxon>Sphaerotilus</taxon>
    </lineage>
</organism>
<dbReference type="InterPro" id="IPR006016">
    <property type="entry name" value="UspA"/>
</dbReference>
<dbReference type="SUPFAM" id="SSF52402">
    <property type="entry name" value="Adenine nucleotide alpha hydrolases-like"/>
    <property type="match status" value="1"/>
</dbReference>
<dbReference type="GO" id="GO:0005524">
    <property type="term" value="F:ATP binding"/>
    <property type="evidence" value="ECO:0007669"/>
    <property type="project" value="UniProtKB-KW"/>
</dbReference>
<accession>A0A7Y9ULZ8</accession>
<name>A0A7Y9ULZ8_9BURK</name>
<dbReference type="PANTHER" id="PTHR46268">
    <property type="entry name" value="STRESS RESPONSE PROTEIN NHAX"/>
    <property type="match status" value="1"/>
</dbReference>
<dbReference type="RefSeq" id="WP_179635861.1">
    <property type="nucleotide sequence ID" value="NZ_JACCFH010000001.1"/>
</dbReference>
<evidence type="ECO:0000313" key="6">
    <source>
        <dbReference type="Proteomes" id="UP000518288"/>
    </source>
</evidence>
<keyword evidence="2" id="KW-0547">Nucleotide-binding</keyword>
<comment type="caution">
    <text evidence="5">The sequence shown here is derived from an EMBL/GenBank/DDBJ whole genome shotgun (WGS) entry which is preliminary data.</text>
</comment>
<dbReference type="PANTHER" id="PTHR46268:SF27">
    <property type="entry name" value="UNIVERSAL STRESS PROTEIN RV2623"/>
    <property type="match status" value="1"/>
</dbReference>
<keyword evidence="3" id="KW-0067">ATP-binding</keyword>
<dbReference type="Gene3D" id="3.40.50.620">
    <property type="entry name" value="HUPs"/>
    <property type="match status" value="1"/>
</dbReference>
<evidence type="ECO:0000256" key="1">
    <source>
        <dbReference type="ARBA" id="ARBA00008791"/>
    </source>
</evidence>
<dbReference type="InterPro" id="IPR014729">
    <property type="entry name" value="Rossmann-like_a/b/a_fold"/>
</dbReference>
<feature type="domain" description="UspA" evidence="4">
    <location>
        <begin position="3"/>
        <end position="142"/>
    </location>
</feature>
<dbReference type="Pfam" id="PF00582">
    <property type="entry name" value="Usp"/>
    <property type="match status" value="1"/>
</dbReference>
<keyword evidence="6" id="KW-1185">Reference proteome</keyword>
<proteinExistence type="inferred from homology"/>
<dbReference type="CDD" id="cd00293">
    <property type="entry name" value="USP-like"/>
    <property type="match status" value="1"/>
</dbReference>
<evidence type="ECO:0000313" key="5">
    <source>
        <dbReference type="EMBL" id="NYG35325.1"/>
    </source>
</evidence>
<sequence>MFKLLIAVDGSDHASRAIEVAARLAGLVPQTEAVLLHVRELPVYYGEVPIFDFDAVEQASRRHQDQLLATALTHARASGLQQVVTLGVEGLPATEIVRVAGDRAVDQIVMGTHGRNVLGGLLLGSVAQRVVHLAKVPVLLVK</sequence>
<gene>
    <name evidence="5" type="ORF">BDD16_004311</name>
</gene>
<dbReference type="EMBL" id="JACCFH010000001">
    <property type="protein sequence ID" value="NYG35325.1"/>
    <property type="molecule type" value="Genomic_DNA"/>
</dbReference>
<dbReference type="InterPro" id="IPR006015">
    <property type="entry name" value="Universal_stress_UspA"/>
</dbReference>
<evidence type="ECO:0000256" key="2">
    <source>
        <dbReference type="ARBA" id="ARBA00022741"/>
    </source>
</evidence>
<evidence type="ECO:0000256" key="3">
    <source>
        <dbReference type="ARBA" id="ARBA00022840"/>
    </source>
</evidence>
<evidence type="ECO:0000259" key="4">
    <source>
        <dbReference type="Pfam" id="PF00582"/>
    </source>
</evidence>
<dbReference type="PRINTS" id="PR01438">
    <property type="entry name" value="UNVRSLSTRESS"/>
</dbReference>
<comment type="similarity">
    <text evidence="1">Belongs to the universal stress protein A family.</text>
</comment>
<reference evidence="5 6" key="1">
    <citation type="submission" date="2020-07" db="EMBL/GenBank/DDBJ databases">
        <title>Genomic Encyclopedia of Archaeal and Bacterial Type Strains, Phase II (KMG-II): from individual species to whole genera.</title>
        <authorList>
            <person name="Goeker M."/>
        </authorList>
    </citation>
    <scope>NUCLEOTIDE SEQUENCE [LARGE SCALE GENOMIC DNA]</scope>
    <source>
        <strain evidence="5 6">DSM 21226</strain>
    </source>
</reference>
<dbReference type="Proteomes" id="UP000518288">
    <property type="component" value="Unassembled WGS sequence"/>
</dbReference>